<dbReference type="Proteomes" id="UP000232722">
    <property type="component" value="Unassembled WGS sequence"/>
</dbReference>
<comment type="caution">
    <text evidence="1">The sequence shown here is derived from an EMBL/GenBank/DDBJ whole genome shotgun (WGS) entry which is preliminary data.</text>
</comment>
<reference evidence="1 2" key="1">
    <citation type="submission" date="2016-04" db="EMBL/GenBank/DDBJ databases">
        <title>Genome analyses suggest a sexual origin of heterokaryosis in a supposedly ancient asexual fungus.</title>
        <authorList>
            <person name="Ropars J."/>
            <person name="Sedzielewska K."/>
            <person name="Noel J."/>
            <person name="Charron P."/>
            <person name="Farinelli L."/>
            <person name="Marton T."/>
            <person name="Kruger M."/>
            <person name="Pelin A."/>
            <person name="Brachmann A."/>
            <person name="Corradi N."/>
        </authorList>
    </citation>
    <scope>NUCLEOTIDE SEQUENCE [LARGE SCALE GENOMIC DNA]</scope>
    <source>
        <strain evidence="1 2">A5</strain>
    </source>
</reference>
<evidence type="ECO:0000313" key="2">
    <source>
        <dbReference type="Proteomes" id="UP000232722"/>
    </source>
</evidence>
<sequence length="76" mass="8476">MSERGVYALCQRGGNDSVKEYWTKGGVTTDWKCLIAACLISEGSTLSRMIERCSTDRAEEIKEPRDVEKCSSLRAV</sequence>
<reference evidence="1 2" key="2">
    <citation type="submission" date="2017-09" db="EMBL/GenBank/DDBJ databases">
        <title>Extensive intraspecific genome diversity in a model arbuscular mycorrhizal fungus.</title>
        <authorList>
            <person name="Chen E.C."/>
            <person name="Morin E."/>
            <person name="Beaudet D."/>
            <person name="Noel J."/>
            <person name="Ndikumana S."/>
            <person name="Charron P."/>
            <person name="St-Onge C."/>
            <person name="Giorgi J."/>
            <person name="Grigoriev I.V."/>
            <person name="Roux C."/>
            <person name="Martin F.M."/>
            <person name="Corradi N."/>
        </authorList>
    </citation>
    <scope>NUCLEOTIDE SEQUENCE [LARGE SCALE GENOMIC DNA]</scope>
    <source>
        <strain evidence="1 2">A5</strain>
    </source>
</reference>
<evidence type="ECO:0000313" key="1">
    <source>
        <dbReference type="EMBL" id="PKC04574.1"/>
    </source>
</evidence>
<accession>A0A2N0PCL2</accession>
<dbReference type="AlphaFoldDB" id="A0A2N0PCL2"/>
<name>A0A2N0PCL2_9GLOM</name>
<organism evidence="1 2">
    <name type="scientific">Rhizophagus irregularis</name>
    <dbReference type="NCBI Taxonomy" id="588596"/>
    <lineage>
        <taxon>Eukaryota</taxon>
        <taxon>Fungi</taxon>
        <taxon>Fungi incertae sedis</taxon>
        <taxon>Mucoromycota</taxon>
        <taxon>Glomeromycotina</taxon>
        <taxon>Glomeromycetes</taxon>
        <taxon>Glomerales</taxon>
        <taxon>Glomeraceae</taxon>
        <taxon>Rhizophagus</taxon>
    </lineage>
</organism>
<proteinExistence type="predicted"/>
<protein>
    <submittedName>
        <fullName evidence="1">Uncharacterized protein</fullName>
    </submittedName>
</protein>
<dbReference type="EMBL" id="LLXJ01000986">
    <property type="protein sequence ID" value="PKC04574.1"/>
    <property type="molecule type" value="Genomic_DNA"/>
</dbReference>
<gene>
    <name evidence="1" type="ORF">RhiirA5_422056</name>
</gene>